<accession>A0A9Q3J319</accession>
<proteinExistence type="predicted"/>
<evidence type="ECO:0000313" key="2">
    <source>
        <dbReference type="Proteomes" id="UP000765509"/>
    </source>
</evidence>
<dbReference type="InterPro" id="IPR036397">
    <property type="entry name" value="RNaseH_sf"/>
</dbReference>
<sequence length="99" mass="11503">MIIRFRAYGLELKDSDGFTHSWCTLIPALELAYKTSIHPSTGRKPAMLEKGCNPRLPYDTLDLVDIHPTERTFKISLDKARNNTNRFIKDSFKYAKARW</sequence>
<reference evidence="1" key="1">
    <citation type="submission" date="2021-03" db="EMBL/GenBank/DDBJ databases">
        <title>Draft genome sequence of rust myrtle Austropuccinia psidii MF-1, a brazilian biotype.</title>
        <authorList>
            <person name="Quecine M.C."/>
            <person name="Pachon D.M.R."/>
            <person name="Bonatelli M.L."/>
            <person name="Correr F.H."/>
            <person name="Franceschini L.M."/>
            <person name="Leite T.F."/>
            <person name="Margarido G.R.A."/>
            <person name="Almeida C.A."/>
            <person name="Ferrarezi J.A."/>
            <person name="Labate C.A."/>
        </authorList>
    </citation>
    <scope>NUCLEOTIDE SEQUENCE</scope>
    <source>
        <strain evidence="1">MF-1</strain>
    </source>
</reference>
<keyword evidence="2" id="KW-1185">Reference proteome</keyword>
<dbReference type="EMBL" id="AVOT02061424">
    <property type="protein sequence ID" value="MBW0554654.1"/>
    <property type="molecule type" value="Genomic_DNA"/>
</dbReference>
<evidence type="ECO:0000313" key="1">
    <source>
        <dbReference type="EMBL" id="MBW0554654.1"/>
    </source>
</evidence>
<dbReference type="Gene3D" id="3.30.420.10">
    <property type="entry name" value="Ribonuclease H-like superfamily/Ribonuclease H"/>
    <property type="match status" value="1"/>
</dbReference>
<organism evidence="1 2">
    <name type="scientific">Austropuccinia psidii MF-1</name>
    <dbReference type="NCBI Taxonomy" id="1389203"/>
    <lineage>
        <taxon>Eukaryota</taxon>
        <taxon>Fungi</taxon>
        <taxon>Dikarya</taxon>
        <taxon>Basidiomycota</taxon>
        <taxon>Pucciniomycotina</taxon>
        <taxon>Pucciniomycetes</taxon>
        <taxon>Pucciniales</taxon>
        <taxon>Sphaerophragmiaceae</taxon>
        <taxon>Austropuccinia</taxon>
    </lineage>
</organism>
<dbReference type="GO" id="GO:0003676">
    <property type="term" value="F:nucleic acid binding"/>
    <property type="evidence" value="ECO:0007669"/>
    <property type="project" value="InterPro"/>
</dbReference>
<dbReference type="AlphaFoldDB" id="A0A9Q3J319"/>
<comment type="caution">
    <text evidence="1">The sequence shown here is derived from an EMBL/GenBank/DDBJ whole genome shotgun (WGS) entry which is preliminary data.</text>
</comment>
<gene>
    <name evidence="1" type="ORF">O181_094369</name>
</gene>
<protein>
    <submittedName>
        <fullName evidence="1">Uncharacterized protein</fullName>
    </submittedName>
</protein>
<dbReference type="Proteomes" id="UP000765509">
    <property type="component" value="Unassembled WGS sequence"/>
</dbReference>
<name>A0A9Q3J319_9BASI</name>